<dbReference type="PANTHER" id="PTHR43818">
    <property type="entry name" value="BCDNA.GH03377"/>
    <property type="match status" value="1"/>
</dbReference>
<dbReference type="Pfam" id="PF01408">
    <property type="entry name" value="GFO_IDH_MocA"/>
    <property type="match status" value="1"/>
</dbReference>
<name>A0A810LBS1_9ACTN</name>
<dbReference type="Proteomes" id="UP000680750">
    <property type="component" value="Chromosome"/>
</dbReference>
<feature type="domain" description="Gfo/Idh/MocA-like oxidoreductase N-terminal" evidence="2">
    <location>
        <begin position="7"/>
        <end position="121"/>
    </location>
</feature>
<accession>A0A810LBS1</accession>
<dbReference type="InterPro" id="IPR000683">
    <property type="entry name" value="Gfo/Idh/MocA-like_OxRdtase_N"/>
</dbReference>
<dbReference type="Pfam" id="PF22725">
    <property type="entry name" value="GFO_IDH_MocA_C3"/>
    <property type="match status" value="1"/>
</dbReference>
<dbReference type="InterPro" id="IPR050463">
    <property type="entry name" value="Gfo/Idh/MocA_oxidrdct_glycsds"/>
</dbReference>
<dbReference type="InterPro" id="IPR055170">
    <property type="entry name" value="GFO_IDH_MocA-like_dom"/>
</dbReference>
<evidence type="ECO:0000259" key="3">
    <source>
        <dbReference type="Pfam" id="PF22725"/>
    </source>
</evidence>
<dbReference type="GO" id="GO:0000166">
    <property type="term" value="F:nucleotide binding"/>
    <property type="evidence" value="ECO:0007669"/>
    <property type="project" value="InterPro"/>
</dbReference>
<organism evidence="4 5">
    <name type="scientific">Actinocatenispora sera</name>
    <dbReference type="NCBI Taxonomy" id="390989"/>
    <lineage>
        <taxon>Bacteria</taxon>
        <taxon>Bacillati</taxon>
        <taxon>Actinomycetota</taxon>
        <taxon>Actinomycetes</taxon>
        <taxon>Micromonosporales</taxon>
        <taxon>Micromonosporaceae</taxon>
        <taxon>Actinocatenispora</taxon>
    </lineage>
</organism>
<dbReference type="EMBL" id="AP023354">
    <property type="protein sequence ID" value="BCJ32012.1"/>
    <property type="molecule type" value="Genomic_DNA"/>
</dbReference>
<dbReference type="AlphaFoldDB" id="A0A810LBS1"/>
<dbReference type="SUPFAM" id="SSF55347">
    <property type="entry name" value="Glyceraldehyde-3-phosphate dehydrogenase-like, C-terminal domain"/>
    <property type="match status" value="1"/>
</dbReference>
<dbReference type="InterPro" id="IPR036291">
    <property type="entry name" value="NAD(P)-bd_dom_sf"/>
</dbReference>
<evidence type="ECO:0000313" key="4">
    <source>
        <dbReference type="EMBL" id="BCJ32012.1"/>
    </source>
</evidence>
<dbReference type="RefSeq" id="WP_030447017.1">
    <property type="nucleotide sequence ID" value="NZ_AP023354.1"/>
</dbReference>
<dbReference type="PANTHER" id="PTHR43818:SF11">
    <property type="entry name" value="BCDNA.GH03377"/>
    <property type="match status" value="1"/>
</dbReference>
<proteinExistence type="predicted"/>
<dbReference type="OrthoDB" id="9815825at2"/>
<feature type="domain" description="GFO/IDH/MocA-like oxidoreductase" evidence="3">
    <location>
        <begin position="133"/>
        <end position="266"/>
    </location>
</feature>
<protein>
    <submittedName>
        <fullName evidence="4">Oxidoreductase</fullName>
    </submittedName>
</protein>
<keyword evidence="5" id="KW-1185">Reference proteome</keyword>
<sequence>MTAGPVGVAVVGCGTISTQYLDNLTAFPDVRVVACTDLELSRARDAAQRYGIPVVGDTAAVIGHPDVEIVVNLTIPAVHTEVARAAVAAGKHVYSEKPLALAPDDGAALLAAADAAGVRVANAPDTFLGAGLQTAYRMIAEGAIGTPLTALTLMQSPGPESWHPNPAFLFQRGAGPLFDIGPYYLTTLVGAFGPARSVAAVGRRARNSRVVGSGPLAGTAFEVEVPTHVAALLDFTGGQAATSVLSFDSPLARAGFVEITGSEATMALPDPNTFGGTIRLRRAGDDDWSAVPAKGPDAGRGLGVLDLARALRAGTPHRASGELALHVLELMTAIARSAEDGAFVPIDSTCTAPALLPDEFDPYTATL</sequence>
<dbReference type="KEGG" id="aser:Asera_61200"/>
<evidence type="ECO:0000313" key="5">
    <source>
        <dbReference type="Proteomes" id="UP000680750"/>
    </source>
</evidence>
<dbReference type="SUPFAM" id="SSF51735">
    <property type="entry name" value="NAD(P)-binding Rossmann-fold domains"/>
    <property type="match status" value="1"/>
</dbReference>
<keyword evidence="1" id="KW-0560">Oxidoreductase</keyword>
<dbReference type="Gene3D" id="3.30.360.10">
    <property type="entry name" value="Dihydrodipicolinate Reductase, domain 2"/>
    <property type="match status" value="1"/>
</dbReference>
<evidence type="ECO:0000259" key="2">
    <source>
        <dbReference type="Pfam" id="PF01408"/>
    </source>
</evidence>
<reference evidence="4" key="1">
    <citation type="submission" date="2020-08" db="EMBL/GenBank/DDBJ databases">
        <title>Whole genome shotgun sequence of Actinocatenispora sera NBRC 101916.</title>
        <authorList>
            <person name="Komaki H."/>
            <person name="Tamura T."/>
        </authorList>
    </citation>
    <scope>NUCLEOTIDE SEQUENCE</scope>
    <source>
        <strain evidence="4">NBRC 101916</strain>
    </source>
</reference>
<gene>
    <name evidence="4" type="ORF">Asera_61200</name>
</gene>
<dbReference type="GO" id="GO:0016491">
    <property type="term" value="F:oxidoreductase activity"/>
    <property type="evidence" value="ECO:0007669"/>
    <property type="project" value="UniProtKB-KW"/>
</dbReference>
<evidence type="ECO:0000256" key="1">
    <source>
        <dbReference type="ARBA" id="ARBA00023002"/>
    </source>
</evidence>
<dbReference type="Gene3D" id="3.40.50.720">
    <property type="entry name" value="NAD(P)-binding Rossmann-like Domain"/>
    <property type="match status" value="1"/>
</dbReference>